<dbReference type="RefSeq" id="WP_203959851.1">
    <property type="nucleotide sequence ID" value="NZ_AP023355.1"/>
</dbReference>
<proteinExistence type="predicted"/>
<protein>
    <submittedName>
        <fullName evidence="2">Uncharacterized protein</fullName>
    </submittedName>
</protein>
<keyword evidence="1" id="KW-0812">Transmembrane</keyword>
<keyword evidence="1" id="KW-1133">Transmembrane helix</keyword>
<sequence>MQPNQLPPQAGAVLNITTTKPVLAWMMAFTPPRVSLNGQEIKLRWGQNQVPVQPGRYDMQMYVPYLWRIGQAGMPVDVYPGAQVPVFYAAPWWAYMGGAIGHQPVESPGKTVAITINVVALVLLLLIVVCSCGGVLTSN</sequence>
<keyword evidence="1" id="KW-0472">Membrane</keyword>
<accession>A0A7R7HUU8</accession>
<keyword evidence="3" id="KW-1185">Reference proteome</keyword>
<name>A0A7R7HUU8_9ACTN</name>
<organism evidence="2 3">
    <name type="scientific">Actinocatenispora thailandica</name>
    <dbReference type="NCBI Taxonomy" id="227318"/>
    <lineage>
        <taxon>Bacteria</taxon>
        <taxon>Bacillati</taxon>
        <taxon>Actinomycetota</taxon>
        <taxon>Actinomycetes</taxon>
        <taxon>Micromonosporales</taxon>
        <taxon>Micromonosporaceae</taxon>
        <taxon>Actinocatenispora</taxon>
    </lineage>
</organism>
<dbReference type="KEGG" id="atl:Athai_03740"/>
<dbReference type="Proteomes" id="UP000611640">
    <property type="component" value="Chromosome"/>
</dbReference>
<gene>
    <name evidence="2" type="ORF">Athai_03740</name>
</gene>
<dbReference type="EMBL" id="AP023355">
    <property type="protein sequence ID" value="BCJ32871.1"/>
    <property type="molecule type" value="Genomic_DNA"/>
</dbReference>
<dbReference type="AlphaFoldDB" id="A0A7R7HUU8"/>
<feature type="transmembrane region" description="Helical" evidence="1">
    <location>
        <begin position="112"/>
        <end position="136"/>
    </location>
</feature>
<evidence type="ECO:0000256" key="1">
    <source>
        <dbReference type="SAM" id="Phobius"/>
    </source>
</evidence>
<reference evidence="2 3" key="1">
    <citation type="submission" date="2020-08" db="EMBL/GenBank/DDBJ databases">
        <title>Whole genome shotgun sequence of Actinocatenispora thailandica NBRC 105041.</title>
        <authorList>
            <person name="Komaki H."/>
            <person name="Tamura T."/>
        </authorList>
    </citation>
    <scope>NUCLEOTIDE SEQUENCE [LARGE SCALE GENOMIC DNA]</scope>
    <source>
        <strain evidence="2 3">NBRC 105041</strain>
    </source>
</reference>
<evidence type="ECO:0000313" key="3">
    <source>
        <dbReference type="Proteomes" id="UP000611640"/>
    </source>
</evidence>
<evidence type="ECO:0000313" key="2">
    <source>
        <dbReference type="EMBL" id="BCJ32871.1"/>
    </source>
</evidence>